<comment type="caution">
    <text evidence="5">The sequence shown here is derived from an EMBL/GenBank/DDBJ whole genome shotgun (WGS) entry which is preliminary data.</text>
</comment>
<dbReference type="PANTHER" id="PTHR19375">
    <property type="entry name" value="HEAT SHOCK PROTEIN 70KDA"/>
    <property type="match status" value="1"/>
</dbReference>
<reference evidence="5 6" key="1">
    <citation type="submission" date="2024-04" db="EMBL/GenBank/DDBJ databases">
        <title>Tritrichomonas musculus Genome.</title>
        <authorList>
            <person name="Alves-Ferreira E."/>
            <person name="Grigg M."/>
            <person name="Lorenzi H."/>
            <person name="Galac M."/>
        </authorList>
    </citation>
    <scope>NUCLEOTIDE SEQUENCE [LARGE SCALE GENOMIC DNA]</scope>
    <source>
        <strain evidence="5 6">EAF2021</strain>
    </source>
</reference>
<comment type="similarity">
    <text evidence="3">Belongs to the heat shock protein 70 family.</text>
</comment>
<dbReference type="PROSITE" id="PS00297">
    <property type="entry name" value="HSP70_1"/>
    <property type="match status" value="1"/>
</dbReference>
<evidence type="ECO:0000256" key="3">
    <source>
        <dbReference type="RuleBase" id="RU003322"/>
    </source>
</evidence>
<name>A0ABR2IKY5_9EUKA</name>
<keyword evidence="6" id="KW-1185">Reference proteome</keyword>
<dbReference type="PRINTS" id="PR00301">
    <property type="entry name" value="HEATSHOCK70"/>
</dbReference>
<keyword evidence="2 3" id="KW-0067">ATP-binding</keyword>
<dbReference type="Pfam" id="PF00012">
    <property type="entry name" value="HSP70"/>
    <property type="match status" value="1"/>
</dbReference>
<evidence type="ECO:0000313" key="6">
    <source>
        <dbReference type="Proteomes" id="UP001470230"/>
    </source>
</evidence>
<dbReference type="Gene3D" id="3.90.640.10">
    <property type="entry name" value="Actin, Chain A, domain 4"/>
    <property type="match status" value="1"/>
</dbReference>
<evidence type="ECO:0000256" key="2">
    <source>
        <dbReference type="ARBA" id="ARBA00022840"/>
    </source>
</evidence>
<dbReference type="SUPFAM" id="SSF53067">
    <property type="entry name" value="Actin-like ATPase domain"/>
    <property type="match status" value="2"/>
</dbReference>
<dbReference type="InterPro" id="IPR043129">
    <property type="entry name" value="ATPase_NBD"/>
</dbReference>
<evidence type="ECO:0000256" key="1">
    <source>
        <dbReference type="ARBA" id="ARBA00022741"/>
    </source>
</evidence>
<dbReference type="EMBL" id="JAPFFF010000017">
    <property type="protein sequence ID" value="KAK8863907.1"/>
    <property type="molecule type" value="Genomic_DNA"/>
</dbReference>
<protein>
    <submittedName>
        <fullName evidence="5">Hsp70 chaperone</fullName>
    </submittedName>
</protein>
<dbReference type="Gene3D" id="2.60.34.10">
    <property type="entry name" value="Substrate Binding Domain Of DNAk, Chain A, domain 1"/>
    <property type="match status" value="1"/>
</dbReference>
<dbReference type="Proteomes" id="UP001470230">
    <property type="component" value="Unassembled WGS sequence"/>
</dbReference>
<proteinExistence type="inferred from homology"/>
<dbReference type="Gene3D" id="3.30.420.40">
    <property type="match status" value="2"/>
</dbReference>
<dbReference type="PROSITE" id="PS00329">
    <property type="entry name" value="HSP70_2"/>
    <property type="match status" value="1"/>
</dbReference>
<dbReference type="InterPro" id="IPR029047">
    <property type="entry name" value="HSP70_peptide-bd_sf"/>
</dbReference>
<feature type="region of interest" description="Disordered" evidence="4">
    <location>
        <begin position="581"/>
        <end position="614"/>
    </location>
</feature>
<dbReference type="InterPro" id="IPR013126">
    <property type="entry name" value="Hsp_70_fam"/>
</dbReference>
<evidence type="ECO:0000313" key="5">
    <source>
        <dbReference type="EMBL" id="KAK8863907.1"/>
    </source>
</evidence>
<organism evidence="5 6">
    <name type="scientific">Tritrichomonas musculus</name>
    <dbReference type="NCBI Taxonomy" id="1915356"/>
    <lineage>
        <taxon>Eukaryota</taxon>
        <taxon>Metamonada</taxon>
        <taxon>Parabasalia</taxon>
        <taxon>Tritrichomonadida</taxon>
        <taxon>Tritrichomonadidae</taxon>
        <taxon>Tritrichomonas</taxon>
    </lineage>
</organism>
<dbReference type="InterPro" id="IPR018181">
    <property type="entry name" value="Heat_shock_70_CS"/>
</dbReference>
<dbReference type="SUPFAM" id="SSF100920">
    <property type="entry name" value="Heat shock protein 70kD (HSP70), peptide-binding domain"/>
    <property type="match status" value="1"/>
</dbReference>
<sequence length="614" mass="68515">MTKPVFGIDLGTTFSSIGYLTGNNPTIVTDASNSKAIPSVVCYADEYITCGQEAVNSIGDYADYVIYDTKRMLGRRFTGDEEIARLDKELPFTIRPDPRTDEVLIEIPASQTKSPMILRPFEVSAEVLKYMIALANETLEEDQQGYECVVTVPANWGERPREETKKAAKLAKLNIKQLVNEPTAAAVAYKELILGDKADDSKQTIIIFDFGGGTLDVSLMVMEGTNFDIQAVAGNPTLGGRDFDRLLMDWVIEKEKVRKSDLRPRDFDKIRKICCNAKCSLSRSPHTMMNFENINRKDFSIRITRDEFNSICKKLFDQILEPVKNVLKQKKMDKSQIDNIIMVGGSSFIPKAVQILKDFFGKAPVRFPDPQLAVVQGAAIIATKYSDLKMKNFSIQEVCSSTIGVKVLGGVMASVIPQGEKIPCSKDKTLYTTVINQKMVVFDIYEGEYQMAKYNKLITSFTLNEIPPGPPETPLNFHMSISEDGVLEASACCTQGGKTANIKVEKESNKYSLQELESRESKVKVTPEEDAEEARNSRIVGQLNVLYSNLITHLEDPAQSHLTNISSLKNELYSLVSNLSSSKTHSDNEVSQTKQTWRNKLSQAGHSSFPSWLY</sequence>
<gene>
    <name evidence="5" type="ORF">M9Y10_011599</name>
</gene>
<evidence type="ECO:0000256" key="4">
    <source>
        <dbReference type="SAM" id="MobiDB-lite"/>
    </source>
</evidence>
<keyword evidence="1 3" id="KW-0547">Nucleotide-binding</keyword>
<accession>A0ABR2IKY5</accession>